<evidence type="ECO:0000313" key="1">
    <source>
        <dbReference type="EMBL" id="JAD56831.1"/>
    </source>
</evidence>
<dbReference type="EMBL" id="GBRH01241064">
    <property type="protein sequence ID" value="JAD56831.1"/>
    <property type="molecule type" value="Transcribed_RNA"/>
</dbReference>
<reference evidence="1" key="1">
    <citation type="submission" date="2014-09" db="EMBL/GenBank/DDBJ databases">
        <authorList>
            <person name="Magalhaes I.L.F."/>
            <person name="Oliveira U."/>
            <person name="Santos F.R."/>
            <person name="Vidigal T.H.D.A."/>
            <person name="Brescovit A.D."/>
            <person name="Santos A.J."/>
        </authorList>
    </citation>
    <scope>NUCLEOTIDE SEQUENCE</scope>
    <source>
        <tissue evidence="1">Shoot tissue taken approximately 20 cm above the soil surface</tissue>
    </source>
</reference>
<accession>A0A0A9B0C7</accession>
<dbReference type="AlphaFoldDB" id="A0A0A9B0C7"/>
<organism evidence="1">
    <name type="scientific">Arundo donax</name>
    <name type="common">Giant reed</name>
    <name type="synonym">Donax arundinaceus</name>
    <dbReference type="NCBI Taxonomy" id="35708"/>
    <lineage>
        <taxon>Eukaryota</taxon>
        <taxon>Viridiplantae</taxon>
        <taxon>Streptophyta</taxon>
        <taxon>Embryophyta</taxon>
        <taxon>Tracheophyta</taxon>
        <taxon>Spermatophyta</taxon>
        <taxon>Magnoliopsida</taxon>
        <taxon>Liliopsida</taxon>
        <taxon>Poales</taxon>
        <taxon>Poaceae</taxon>
        <taxon>PACMAD clade</taxon>
        <taxon>Arundinoideae</taxon>
        <taxon>Arundineae</taxon>
        <taxon>Arundo</taxon>
    </lineage>
</organism>
<proteinExistence type="predicted"/>
<reference evidence="1" key="2">
    <citation type="journal article" date="2015" name="Data Brief">
        <title>Shoot transcriptome of the giant reed, Arundo donax.</title>
        <authorList>
            <person name="Barrero R.A."/>
            <person name="Guerrero F.D."/>
            <person name="Moolhuijzen P."/>
            <person name="Goolsby J.A."/>
            <person name="Tidwell J."/>
            <person name="Bellgard S.E."/>
            <person name="Bellgard M.I."/>
        </authorList>
    </citation>
    <scope>NUCLEOTIDE SEQUENCE</scope>
    <source>
        <tissue evidence="1">Shoot tissue taken approximately 20 cm above the soil surface</tissue>
    </source>
</reference>
<sequence>MAHNLRNTLCGIDSFTLVPISELHEGEKSESVKISSATSRENLCTKGGCGLSQAVLHLCTALLVCDPHHQVFGVASSWNSL</sequence>
<name>A0A0A9B0C7_ARUDO</name>
<protein>
    <submittedName>
        <fullName evidence="1">Uncharacterized protein</fullName>
    </submittedName>
</protein>